<dbReference type="Proteomes" id="UP000275078">
    <property type="component" value="Unassembled WGS sequence"/>
</dbReference>
<keyword evidence="8" id="KW-1185">Reference proteome</keyword>
<proteinExistence type="predicted"/>
<organism evidence="7 8">
    <name type="scientific">Ascobolus immersus RN42</name>
    <dbReference type="NCBI Taxonomy" id="1160509"/>
    <lineage>
        <taxon>Eukaryota</taxon>
        <taxon>Fungi</taxon>
        <taxon>Dikarya</taxon>
        <taxon>Ascomycota</taxon>
        <taxon>Pezizomycotina</taxon>
        <taxon>Pezizomycetes</taxon>
        <taxon>Pezizales</taxon>
        <taxon>Ascobolaceae</taxon>
        <taxon>Ascobolus</taxon>
    </lineage>
</organism>
<dbReference type="Pfam" id="PF10075">
    <property type="entry name" value="CSN8_PSD8_EIF3K"/>
    <property type="match status" value="1"/>
</dbReference>
<dbReference type="AlphaFoldDB" id="A0A3N4HVR8"/>
<accession>A0A3N4HVR8</accession>
<evidence type="ECO:0000313" key="8">
    <source>
        <dbReference type="Proteomes" id="UP000275078"/>
    </source>
</evidence>
<keyword evidence="5" id="KW-0539">Nucleus</keyword>
<evidence type="ECO:0000256" key="5">
    <source>
        <dbReference type="ARBA" id="ARBA00023242"/>
    </source>
</evidence>
<feature type="domain" description="CSN8/PSMD8/EIF3K" evidence="6">
    <location>
        <begin position="49"/>
        <end position="187"/>
    </location>
</feature>
<keyword evidence="3" id="KW-0963">Cytoplasm</keyword>
<evidence type="ECO:0000256" key="1">
    <source>
        <dbReference type="ARBA" id="ARBA00004123"/>
    </source>
</evidence>
<protein>
    <recommendedName>
        <fullName evidence="6">CSN8/PSMD8/EIF3K domain-containing protein</fullName>
    </recommendedName>
</protein>
<dbReference type="InterPro" id="IPR033464">
    <property type="entry name" value="CSN8_PSD8_EIF3K"/>
</dbReference>
<gene>
    <name evidence="7" type="ORF">BJ508DRAFT_364122</name>
</gene>
<reference evidence="7 8" key="1">
    <citation type="journal article" date="2018" name="Nat. Ecol. Evol.">
        <title>Pezizomycetes genomes reveal the molecular basis of ectomycorrhizal truffle lifestyle.</title>
        <authorList>
            <person name="Murat C."/>
            <person name="Payen T."/>
            <person name="Noel B."/>
            <person name="Kuo A."/>
            <person name="Morin E."/>
            <person name="Chen J."/>
            <person name="Kohler A."/>
            <person name="Krizsan K."/>
            <person name="Balestrini R."/>
            <person name="Da Silva C."/>
            <person name="Montanini B."/>
            <person name="Hainaut M."/>
            <person name="Levati E."/>
            <person name="Barry K.W."/>
            <person name="Belfiori B."/>
            <person name="Cichocki N."/>
            <person name="Clum A."/>
            <person name="Dockter R.B."/>
            <person name="Fauchery L."/>
            <person name="Guy J."/>
            <person name="Iotti M."/>
            <person name="Le Tacon F."/>
            <person name="Lindquist E.A."/>
            <person name="Lipzen A."/>
            <person name="Malagnac F."/>
            <person name="Mello A."/>
            <person name="Molinier V."/>
            <person name="Miyauchi S."/>
            <person name="Poulain J."/>
            <person name="Riccioni C."/>
            <person name="Rubini A."/>
            <person name="Sitrit Y."/>
            <person name="Splivallo R."/>
            <person name="Traeger S."/>
            <person name="Wang M."/>
            <person name="Zifcakova L."/>
            <person name="Wipf D."/>
            <person name="Zambonelli A."/>
            <person name="Paolocci F."/>
            <person name="Nowrousian M."/>
            <person name="Ottonello S."/>
            <person name="Baldrian P."/>
            <person name="Spatafora J.W."/>
            <person name="Henrissat B."/>
            <person name="Nagy L.G."/>
            <person name="Aury J.M."/>
            <person name="Wincker P."/>
            <person name="Grigoriev I.V."/>
            <person name="Bonfante P."/>
            <person name="Martin F.M."/>
        </authorList>
    </citation>
    <scope>NUCLEOTIDE SEQUENCE [LARGE SCALE GENOMIC DNA]</scope>
    <source>
        <strain evidence="7 8">RN42</strain>
    </source>
</reference>
<evidence type="ECO:0000259" key="6">
    <source>
        <dbReference type="Pfam" id="PF10075"/>
    </source>
</evidence>
<dbReference type="GO" id="GO:0008180">
    <property type="term" value="C:COP9 signalosome"/>
    <property type="evidence" value="ECO:0007669"/>
    <property type="project" value="UniProtKB-KW"/>
</dbReference>
<dbReference type="GO" id="GO:0005737">
    <property type="term" value="C:cytoplasm"/>
    <property type="evidence" value="ECO:0007669"/>
    <property type="project" value="UniProtKB-SubCell"/>
</dbReference>
<sequence>MAAQPQLTTEYLQELNNNTELTSSELVDRLSDLEAQANVLQLSPENIELLASYYGSYLFALFLDGDLNEARFLHQRFPEGLSNSGPILRSVEDLLRSLYTKQYSDIYRLLTHTQWTQTVAPLAQRFRERFSTKTYQLVSKTFVTITPESAAHYLGLEGSNEEVIESLVGKGWTWDAEAGVLKPKKPEASETEAATFRTSASSDVRLGELVELIAHLTQS</sequence>
<evidence type="ECO:0000256" key="2">
    <source>
        <dbReference type="ARBA" id="ARBA00004496"/>
    </source>
</evidence>
<dbReference type="GO" id="GO:0010387">
    <property type="term" value="P:COP9 signalosome assembly"/>
    <property type="evidence" value="ECO:0007669"/>
    <property type="project" value="InterPro"/>
</dbReference>
<evidence type="ECO:0000256" key="4">
    <source>
        <dbReference type="ARBA" id="ARBA00022790"/>
    </source>
</evidence>
<dbReference type="GO" id="GO:0000338">
    <property type="term" value="P:protein deneddylation"/>
    <property type="evidence" value="ECO:0007669"/>
    <property type="project" value="InterPro"/>
</dbReference>
<dbReference type="STRING" id="1160509.A0A3N4HVR8"/>
<name>A0A3N4HVR8_ASCIM</name>
<dbReference type="EMBL" id="ML119718">
    <property type="protein sequence ID" value="RPA77942.1"/>
    <property type="molecule type" value="Genomic_DNA"/>
</dbReference>
<keyword evidence="4" id="KW-0736">Signalosome</keyword>
<dbReference type="PANTHER" id="PTHR13339">
    <property type="entry name" value="COP9 SIGNALOSOME COMPLEX SUBUNIT 8"/>
    <property type="match status" value="1"/>
</dbReference>
<dbReference type="PANTHER" id="PTHR13339:SF0">
    <property type="entry name" value="COP9 SIGNALOSOME COMPLEX SUBUNIT 8"/>
    <property type="match status" value="1"/>
</dbReference>
<evidence type="ECO:0000256" key="3">
    <source>
        <dbReference type="ARBA" id="ARBA00022490"/>
    </source>
</evidence>
<comment type="subcellular location">
    <subcellularLocation>
        <location evidence="2">Cytoplasm</location>
    </subcellularLocation>
    <subcellularLocation>
        <location evidence="1">Nucleus</location>
    </subcellularLocation>
</comment>
<dbReference type="InterPro" id="IPR033205">
    <property type="entry name" value="COP9_CSN8"/>
</dbReference>
<evidence type="ECO:0000313" key="7">
    <source>
        <dbReference type="EMBL" id="RPA77942.1"/>
    </source>
</evidence>
<dbReference type="OrthoDB" id="5351233at2759"/>